<comment type="caution">
    <text evidence="1">The sequence shown here is derived from an EMBL/GenBank/DDBJ whole genome shotgun (WGS) entry which is preliminary data.</text>
</comment>
<name>A0A0D6PA85_9PROT</name>
<dbReference type="EMBL" id="BANB01000620">
    <property type="protein sequence ID" value="GAN78103.1"/>
    <property type="molecule type" value="Genomic_DNA"/>
</dbReference>
<accession>A0A0D6PA85</accession>
<dbReference type="Proteomes" id="UP000032680">
    <property type="component" value="Unassembled WGS sequence"/>
</dbReference>
<organism evidence="1 2">
    <name type="scientific">Acidisphaera rubrifaciens HS-AP3</name>
    <dbReference type="NCBI Taxonomy" id="1231350"/>
    <lineage>
        <taxon>Bacteria</taxon>
        <taxon>Pseudomonadati</taxon>
        <taxon>Pseudomonadota</taxon>
        <taxon>Alphaproteobacteria</taxon>
        <taxon>Acetobacterales</taxon>
        <taxon>Acetobacteraceae</taxon>
        <taxon>Acidisphaera</taxon>
    </lineage>
</organism>
<sequence length="159" mass="18353">MQILIGEVFKIHGCVSDYNSLIFTQQDYDEFLRKKKYLSAKLLTYFTEHPLLFVGYSATDPNIQTVLSDIDECLPRVGPADATIPNIYFLEWRQNMPADYVPAREKLIAIEGGRSIRIKAIETDDFRWVFEAFGAHQPINGVSPRVLRALLHRSYDLER</sequence>
<proteinExistence type="predicted"/>
<dbReference type="Pfam" id="PF13289">
    <property type="entry name" value="SIR2_2"/>
    <property type="match status" value="1"/>
</dbReference>
<evidence type="ECO:0000313" key="1">
    <source>
        <dbReference type="EMBL" id="GAN78103.1"/>
    </source>
</evidence>
<gene>
    <name evidence="1" type="ORF">Asru_0620_01</name>
</gene>
<keyword evidence="2" id="KW-1185">Reference proteome</keyword>
<reference evidence="1 2" key="1">
    <citation type="submission" date="2012-11" db="EMBL/GenBank/DDBJ databases">
        <title>Whole genome sequence of Acidisphaera rubrifaciens HS-AP3.</title>
        <authorList>
            <person name="Azuma Y."/>
            <person name="Higashiura N."/>
            <person name="Hirakawa H."/>
            <person name="Matsushita K."/>
        </authorList>
    </citation>
    <scope>NUCLEOTIDE SEQUENCE [LARGE SCALE GENOMIC DNA]</scope>
    <source>
        <strain evidence="1 2">HS-AP3</strain>
    </source>
</reference>
<evidence type="ECO:0000313" key="2">
    <source>
        <dbReference type="Proteomes" id="UP000032680"/>
    </source>
</evidence>
<dbReference type="AlphaFoldDB" id="A0A0D6PA85"/>
<protein>
    <submittedName>
        <fullName evidence="1">Uncharacterized protein</fullName>
    </submittedName>
</protein>